<keyword evidence="4 7" id="KW-0689">Ribosomal protein</keyword>
<dbReference type="Proteomes" id="UP000595618">
    <property type="component" value="Chromosome"/>
</dbReference>
<dbReference type="HAMAP" id="MF_01337_B">
    <property type="entry name" value="Ribosomal_uL18_B"/>
    <property type="match status" value="1"/>
</dbReference>
<dbReference type="AlphaFoldDB" id="A0A7T5RJ06"/>
<dbReference type="GO" id="GO:0006412">
    <property type="term" value="P:translation"/>
    <property type="evidence" value="ECO:0007669"/>
    <property type="project" value="UniProtKB-UniRule"/>
</dbReference>
<proteinExistence type="inferred from homology"/>
<dbReference type="PANTHER" id="PTHR12899:SF3">
    <property type="entry name" value="LARGE RIBOSOMAL SUBUNIT PROTEIN UL18M"/>
    <property type="match status" value="1"/>
</dbReference>
<dbReference type="InterPro" id="IPR057268">
    <property type="entry name" value="Ribosomal_L18"/>
</dbReference>
<dbReference type="GO" id="GO:0022625">
    <property type="term" value="C:cytosolic large ribosomal subunit"/>
    <property type="evidence" value="ECO:0007669"/>
    <property type="project" value="TreeGrafter"/>
</dbReference>
<dbReference type="NCBIfam" id="TIGR00060">
    <property type="entry name" value="L18_bact"/>
    <property type="match status" value="1"/>
</dbReference>
<evidence type="ECO:0000256" key="5">
    <source>
        <dbReference type="ARBA" id="ARBA00023274"/>
    </source>
</evidence>
<dbReference type="FunFam" id="3.30.420.100:FF:000001">
    <property type="entry name" value="50S ribosomal protein L18"/>
    <property type="match status" value="1"/>
</dbReference>
<dbReference type="GO" id="GO:0008097">
    <property type="term" value="F:5S rRNA binding"/>
    <property type="evidence" value="ECO:0007669"/>
    <property type="project" value="TreeGrafter"/>
</dbReference>
<dbReference type="InterPro" id="IPR005484">
    <property type="entry name" value="Ribosomal_uL18_bac/plant/anim"/>
</dbReference>
<dbReference type="EMBL" id="CP066690">
    <property type="protein sequence ID" value="QQG45038.1"/>
    <property type="molecule type" value="Genomic_DNA"/>
</dbReference>
<comment type="function">
    <text evidence="7">This is one of the proteins that bind and probably mediate the attachment of the 5S RNA into the large ribosomal subunit, where it forms part of the central protuberance.</text>
</comment>
<evidence type="ECO:0000256" key="6">
    <source>
        <dbReference type="ARBA" id="ARBA00035197"/>
    </source>
</evidence>
<comment type="subunit">
    <text evidence="7">Part of the 50S ribosomal subunit; part of the 5S rRNA/L5/L18/L25 subcomplex. Contacts the 5S and 23S rRNAs.</text>
</comment>
<evidence type="ECO:0000313" key="8">
    <source>
        <dbReference type="EMBL" id="QQG45038.1"/>
    </source>
</evidence>
<evidence type="ECO:0000256" key="1">
    <source>
        <dbReference type="ARBA" id="ARBA00007116"/>
    </source>
</evidence>
<accession>A0A7T5RJ06</accession>
<name>A0A7T5RJ06_9BACT</name>
<reference evidence="8 9" key="1">
    <citation type="submission" date="2020-07" db="EMBL/GenBank/DDBJ databases">
        <title>Huge and variable diversity of episymbiotic CPR bacteria and DPANN archaea in groundwater ecosystems.</title>
        <authorList>
            <person name="He C.Y."/>
            <person name="Keren R."/>
            <person name="Whittaker M."/>
            <person name="Farag I.F."/>
            <person name="Doudna J."/>
            <person name="Cate J.H.D."/>
            <person name="Banfield J.F."/>
        </authorList>
    </citation>
    <scope>NUCLEOTIDE SEQUENCE [LARGE SCALE GENOMIC DNA]</scope>
    <source>
        <strain evidence="8">NC_groundwater_541_Ag_S-0.1um_46_50</strain>
    </source>
</reference>
<keyword evidence="3 7" id="KW-0694">RNA-binding</keyword>
<evidence type="ECO:0000256" key="2">
    <source>
        <dbReference type="ARBA" id="ARBA00022730"/>
    </source>
</evidence>
<protein>
    <recommendedName>
        <fullName evidence="6 7">Large ribosomal subunit protein uL18</fullName>
    </recommendedName>
</protein>
<sequence>MKTRKDKRTQRHRRVRARIKGTDERPRLSAFKSNRHLMLQLIDDIVGKTLVAANDTEVSIKKTKGSLLVRAGKVGELLAKRALEKKIKQAVFDRGGYKYHGIVKAASDGARKGGLTF</sequence>
<organism evidence="8 9">
    <name type="scientific">Candidatus Sungiibacteriota bacterium</name>
    <dbReference type="NCBI Taxonomy" id="2750080"/>
    <lineage>
        <taxon>Bacteria</taxon>
        <taxon>Candidatus Sungiibacteriota</taxon>
    </lineage>
</organism>
<dbReference type="InterPro" id="IPR004389">
    <property type="entry name" value="Ribosomal_uL18_bac-type"/>
</dbReference>
<comment type="similarity">
    <text evidence="1 7">Belongs to the universal ribosomal protein uL18 family.</text>
</comment>
<dbReference type="GO" id="GO:0003735">
    <property type="term" value="F:structural constituent of ribosome"/>
    <property type="evidence" value="ECO:0007669"/>
    <property type="project" value="InterPro"/>
</dbReference>
<evidence type="ECO:0000256" key="4">
    <source>
        <dbReference type="ARBA" id="ARBA00022980"/>
    </source>
</evidence>
<dbReference type="Gene3D" id="3.30.420.100">
    <property type="match status" value="1"/>
</dbReference>
<dbReference type="CDD" id="cd00432">
    <property type="entry name" value="Ribosomal_L18_L5e"/>
    <property type="match status" value="1"/>
</dbReference>
<keyword evidence="2 7" id="KW-0699">rRNA-binding</keyword>
<dbReference type="PANTHER" id="PTHR12899">
    <property type="entry name" value="39S RIBOSOMAL PROTEIN L18, MITOCHONDRIAL"/>
    <property type="match status" value="1"/>
</dbReference>
<dbReference type="SUPFAM" id="SSF53137">
    <property type="entry name" value="Translational machinery components"/>
    <property type="match status" value="1"/>
</dbReference>
<evidence type="ECO:0000256" key="7">
    <source>
        <dbReference type="HAMAP-Rule" id="MF_01337"/>
    </source>
</evidence>
<evidence type="ECO:0000313" key="9">
    <source>
        <dbReference type="Proteomes" id="UP000595618"/>
    </source>
</evidence>
<keyword evidence="5 7" id="KW-0687">Ribonucleoprotein</keyword>
<dbReference type="Pfam" id="PF00861">
    <property type="entry name" value="Ribosomal_L18p"/>
    <property type="match status" value="1"/>
</dbReference>
<evidence type="ECO:0000256" key="3">
    <source>
        <dbReference type="ARBA" id="ARBA00022884"/>
    </source>
</evidence>
<gene>
    <name evidence="7" type="primary">rplR</name>
    <name evidence="8" type="ORF">HYW89_03485</name>
</gene>